<dbReference type="Proteomes" id="UP000316476">
    <property type="component" value="Unassembled WGS sequence"/>
</dbReference>
<accession>A0A5C6FLT2</accession>
<gene>
    <name evidence="1" type="ORF">V7x_48430</name>
</gene>
<reference evidence="1 2" key="1">
    <citation type="submission" date="2019-02" db="EMBL/GenBank/DDBJ databases">
        <title>Deep-cultivation of Planctomycetes and their phenomic and genomic characterization uncovers novel biology.</title>
        <authorList>
            <person name="Wiegand S."/>
            <person name="Jogler M."/>
            <person name="Boedeker C."/>
            <person name="Pinto D."/>
            <person name="Vollmers J."/>
            <person name="Rivas-Marin E."/>
            <person name="Kohn T."/>
            <person name="Peeters S.H."/>
            <person name="Heuer A."/>
            <person name="Rast P."/>
            <person name="Oberbeckmann S."/>
            <person name="Bunk B."/>
            <person name="Jeske O."/>
            <person name="Meyerdierks A."/>
            <person name="Storesund J.E."/>
            <person name="Kallscheuer N."/>
            <person name="Luecker S."/>
            <person name="Lage O.M."/>
            <person name="Pohl T."/>
            <person name="Merkel B.J."/>
            <person name="Hornburger P."/>
            <person name="Mueller R.-W."/>
            <person name="Bruemmer F."/>
            <person name="Labrenz M."/>
            <person name="Spormann A.M."/>
            <person name="Op Den Camp H."/>
            <person name="Overmann J."/>
            <person name="Amann R."/>
            <person name="Jetten M.S.M."/>
            <person name="Mascher T."/>
            <person name="Medema M.H."/>
            <person name="Devos D.P."/>
            <person name="Kaster A.-K."/>
            <person name="Ovreas L."/>
            <person name="Rohde M."/>
            <person name="Galperin M.Y."/>
            <person name="Jogler C."/>
        </authorList>
    </citation>
    <scope>NUCLEOTIDE SEQUENCE [LARGE SCALE GENOMIC DNA]</scope>
    <source>
        <strain evidence="1 2">V7</strain>
    </source>
</reference>
<dbReference type="EMBL" id="SJPZ01000002">
    <property type="protein sequence ID" value="TWU63105.1"/>
    <property type="molecule type" value="Genomic_DNA"/>
</dbReference>
<proteinExistence type="predicted"/>
<evidence type="ECO:0000313" key="1">
    <source>
        <dbReference type="EMBL" id="TWU63105.1"/>
    </source>
</evidence>
<protein>
    <submittedName>
        <fullName evidence="1">Uncharacterized protein</fullName>
    </submittedName>
</protein>
<organism evidence="1 2">
    <name type="scientific">Crateriforma conspicua</name>
    <dbReference type="NCBI Taxonomy" id="2527996"/>
    <lineage>
        <taxon>Bacteria</taxon>
        <taxon>Pseudomonadati</taxon>
        <taxon>Planctomycetota</taxon>
        <taxon>Planctomycetia</taxon>
        <taxon>Planctomycetales</taxon>
        <taxon>Planctomycetaceae</taxon>
        <taxon>Crateriforma</taxon>
    </lineage>
</organism>
<dbReference type="AlphaFoldDB" id="A0A5C6FLT2"/>
<evidence type="ECO:0000313" key="2">
    <source>
        <dbReference type="Proteomes" id="UP000316476"/>
    </source>
</evidence>
<name>A0A5C6FLT2_9PLAN</name>
<comment type="caution">
    <text evidence="1">The sequence shown here is derived from an EMBL/GenBank/DDBJ whole genome shotgun (WGS) entry which is preliminary data.</text>
</comment>
<sequence length="79" mass="8466">MMGMLLTSPHSTSNRKNIHCIPFGGGRGQDAGRARCKEAVGCTAHTLTGYHSPHGCGWSVDRTFSGWLASVLFCKICVV</sequence>